<organism evidence="2 3">
    <name type="scientific">Lentinula aff. detonsa</name>
    <dbReference type="NCBI Taxonomy" id="2804958"/>
    <lineage>
        <taxon>Eukaryota</taxon>
        <taxon>Fungi</taxon>
        <taxon>Dikarya</taxon>
        <taxon>Basidiomycota</taxon>
        <taxon>Agaricomycotina</taxon>
        <taxon>Agaricomycetes</taxon>
        <taxon>Agaricomycetidae</taxon>
        <taxon>Agaricales</taxon>
        <taxon>Marasmiineae</taxon>
        <taxon>Omphalotaceae</taxon>
        <taxon>Lentinula</taxon>
    </lineage>
</organism>
<protein>
    <recommendedName>
        <fullName evidence="1">RNase H type-1 domain-containing protein</fullName>
    </recommendedName>
</protein>
<dbReference type="InterPro" id="IPR012337">
    <property type="entry name" value="RNaseH-like_sf"/>
</dbReference>
<keyword evidence="3" id="KW-1185">Reference proteome</keyword>
<dbReference type="Proteomes" id="UP001163798">
    <property type="component" value="Unassembled WGS sequence"/>
</dbReference>
<evidence type="ECO:0000259" key="1">
    <source>
        <dbReference type="PROSITE" id="PS50879"/>
    </source>
</evidence>
<comment type="caution">
    <text evidence="2">The sequence shown here is derived from an EMBL/GenBank/DDBJ whole genome shotgun (WGS) entry which is preliminary data.</text>
</comment>
<dbReference type="PROSITE" id="PS50879">
    <property type="entry name" value="RNASE_H_1"/>
    <property type="match status" value="1"/>
</dbReference>
<dbReference type="SUPFAM" id="SSF53098">
    <property type="entry name" value="Ribonuclease H-like"/>
    <property type="match status" value="1"/>
</dbReference>
<dbReference type="GO" id="GO:0003676">
    <property type="term" value="F:nucleic acid binding"/>
    <property type="evidence" value="ECO:0007669"/>
    <property type="project" value="InterPro"/>
</dbReference>
<name>A0AA38NJH8_9AGAR</name>
<dbReference type="GO" id="GO:0004523">
    <property type="term" value="F:RNA-DNA hybrid ribonuclease activity"/>
    <property type="evidence" value="ECO:0007669"/>
    <property type="project" value="InterPro"/>
</dbReference>
<evidence type="ECO:0000313" key="3">
    <source>
        <dbReference type="Proteomes" id="UP001163798"/>
    </source>
</evidence>
<dbReference type="CDD" id="cd09276">
    <property type="entry name" value="Rnase_HI_RT_non_LTR"/>
    <property type="match status" value="1"/>
</dbReference>
<feature type="non-terminal residue" evidence="2">
    <location>
        <position position="164"/>
    </location>
</feature>
<dbReference type="InterPro" id="IPR002156">
    <property type="entry name" value="RNaseH_domain"/>
</dbReference>
<feature type="non-terminal residue" evidence="2">
    <location>
        <position position="1"/>
    </location>
</feature>
<accession>A0AA38NJH8</accession>
<dbReference type="Gene3D" id="3.30.420.10">
    <property type="entry name" value="Ribonuclease H-like superfamily/Ribonuclease H"/>
    <property type="match status" value="1"/>
</dbReference>
<reference evidence="2" key="1">
    <citation type="submission" date="2022-08" db="EMBL/GenBank/DDBJ databases">
        <authorList>
            <consortium name="DOE Joint Genome Institute"/>
            <person name="Min B."/>
            <person name="Riley R."/>
            <person name="Sierra-Patev S."/>
            <person name="Naranjo-Ortiz M."/>
            <person name="Looney B."/>
            <person name="Konkel Z."/>
            <person name="Slot J.C."/>
            <person name="Sakamoto Y."/>
            <person name="Steenwyk J.L."/>
            <person name="Rokas A."/>
            <person name="Carro J."/>
            <person name="Camarero S."/>
            <person name="Ferreira P."/>
            <person name="Molpeceres G."/>
            <person name="Ruiz-Duenas F.J."/>
            <person name="Serrano A."/>
            <person name="Henrissat B."/>
            <person name="Drula E."/>
            <person name="Hughes K.W."/>
            <person name="Mata J.L."/>
            <person name="Ishikawa N.K."/>
            <person name="Vargas-Isla R."/>
            <person name="Ushijima S."/>
            <person name="Smith C.A."/>
            <person name="Ahrendt S."/>
            <person name="Andreopoulos W."/>
            <person name="He G."/>
            <person name="Labutti K."/>
            <person name="Lipzen A."/>
            <person name="Ng V."/>
            <person name="Sandor L."/>
            <person name="Barry K."/>
            <person name="Martinez A.T."/>
            <person name="Xiao Y."/>
            <person name="Gibbons J.G."/>
            <person name="Terashima K."/>
            <person name="Hibbett D.S."/>
            <person name="Grigoriev I.V."/>
        </authorList>
    </citation>
    <scope>NUCLEOTIDE SEQUENCE</scope>
    <source>
        <strain evidence="2">TFB10291</strain>
    </source>
</reference>
<gene>
    <name evidence="2" type="ORF">GGU10DRAFT_256550</name>
</gene>
<feature type="domain" description="RNase H type-1" evidence="1">
    <location>
        <begin position="1"/>
        <end position="137"/>
    </location>
</feature>
<dbReference type="EMBL" id="MU793647">
    <property type="protein sequence ID" value="KAJ3780829.1"/>
    <property type="molecule type" value="Genomic_DNA"/>
</dbReference>
<dbReference type="Pfam" id="PF00075">
    <property type="entry name" value="RNase_H"/>
    <property type="match status" value="1"/>
</dbReference>
<evidence type="ECO:0000313" key="2">
    <source>
        <dbReference type="EMBL" id="KAJ3780829.1"/>
    </source>
</evidence>
<dbReference type="InterPro" id="IPR036397">
    <property type="entry name" value="RNaseH_sf"/>
</dbReference>
<sequence>DGSGYNRMAGAAAVLYEHGELRPEATIRYQLGPLSKNTMFDAEGVGILLGLNIIDKYVYEPNPRDTLICLDGRSAKEALRAQNTMSGKNIVDATLRLACQQAKENGREQIASVTWIPGHCGIPGNEKADEEAKKAAAGNVSSVNDLSSYLAKGPLPATASAIRQ</sequence>
<dbReference type="AlphaFoldDB" id="A0AA38NJH8"/>
<proteinExistence type="predicted"/>